<dbReference type="Gene3D" id="3.40.50.1820">
    <property type="entry name" value="alpha/beta hydrolase"/>
    <property type="match status" value="1"/>
</dbReference>
<protein>
    <submittedName>
        <fullName evidence="3">Alpha/beta hydrolase</fullName>
    </submittedName>
</protein>
<dbReference type="InterPro" id="IPR000073">
    <property type="entry name" value="AB_hydrolase_1"/>
</dbReference>
<dbReference type="InterPro" id="IPR029058">
    <property type="entry name" value="AB_hydrolase_fold"/>
</dbReference>
<comment type="caution">
    <text evidence="3">The sequence shown here is derived from an EMBL/GenBank/DDBJ whole genome shotgun (WGS) entry which is preliminary data.</text>
</comment>
<proteinExistence type="predicted"/>
<name>A0ABT2LQ14_9HYPH</name>
<dbReference type="PROSITE" id="PS51318">
    <property type="entry name" value="TAT"/>
    <property type="match status" value="1"/>
</dbReference>
<keyword evidence="3" id="KW-0378">Hydrolase</keyword>
<keyword evidence="4" id="KW-1185">Reference proteome</keyword>
<evidence type="ECO:0000259" key="2">
    <source>
        <dbReference type="Pfam" id="PF12697"/>
    </source>
</evidence>
<evidence type="ECO:0000313" key="3">
    <source>
        <dbReference type="EMBL" id="MCT7376641.1"/>
    </source>
</evidence>
<dbReference type="GO" id="GO:0016787">
    <property type="term" value="F:hydrolase activity"/>
    <property type="evidence" value="ECO:0007669"/>
    <property type="project" value="UniProtKB-KW"/>
</dbReference>
<dbReference type="EMBL" id="JAOCZP010000005">
    <property type="protein sequence ID" value="MCT7376641.1"/>
    <property type="molecule type" value="Genomic_DNA"/>
</dbReference>
<gene>
    <name evidence="3" type="ORF">N5A92_16535</name>
</gene>
<organism evidence="3 4">
    <name type="scientific">Chelativorans salis</name>
    <dbReference type="NCBI Taxonomy" id="2978478"/>
    <lineage>
        <taxon>Bacteria</taxon>
        <taxon>Pseudomonadati</taxon>
        <taxon>Pseudomonadota</taxon>
        <taxon>Alphaproteobacteria</taxon>
        <taxon>Hyphomicrobiales</taxon>
        <taxon>Phyllobacteriaceae</taxon>
        <taxon>Chelativorans</taxon>
    </lineage>
</organism>
<reference evidence="3 4" key="1">
    <citation type="submission" date="2022-09" db="EMBL/GenBank/DDBJ databases">
        <title>Chelativorans salina sp. nov., a novel slightly halophilic bacterium isolated from a saline lake sediment enrichment.</title>
        <authorList>
            <person name="Gao L."/>
            <person name="Fang B.-Z."/>
            <person name="Li W.-J."/>
        </authorList>
    </citation>
    <scope>NUCLEOTIDE SEQUENCE [LARGE SCALE GENOMIC DNA]</scope>
    <source>
        <strain evidence="3 4">EGI FJ00035</strain>
    </source>
</reference>
<evidence type="ECO:0000256" key="1">
    <source>
        <dbReference type="SAM" id="MobiDB-lite"/>
    </source>
</evidence>
<accession>A0ABT2LQ14</accession>
<dbReference type="RefSeq" id="WP_260904756.1">
    <property type="nucleotide sequence ID" value="NZ_JAOCZP010000005.1"/>
</dbReference>
<evidence type="ECO:0000313" key="4">
    <source>
        <dbReference type="Proteomes" id="UP001320831"/>
    </source>
</evidence>
<dbReference type="Proteomes" id="UP001320831">
    <property type="component" value="Unassembled WGS sequence"/>
</dbReference>
<dbReference type="SUPFAM" id="SSF53474">
    <property type="entry name" value="alpha/beta-Hydrolases"/>
    <property type="match status" value="1"/>
</dbReference>
<dbReference type="PANTHER" id="PTHR37017:SF11">
    <property type="entry name" value="ESTERASE_LIPASE_THIOESTERASE DOMAIN-CONTAINING PROTEIN"/>
    <property type="match status" value="1"/>
</dbReference>
<feature type="region of interest" description="Disordered" evidence="1">
    <location>
        <begin position="1"/>
        <end position="25"/>
    </location>
</feature>
<dbReference type="Pfam" id="PF12697">
    <property type="entry name" value="Abhydrolase_6"/>
    <property type="match status" value="1"/>
</dbReference>
<dbReference type="PANTHER" id="PTHR37017">
    <property type="entry name" value="AB HYDROLASE-1 DOMAIN-CONTAINING PROTEIN-RELATED"/>
    <property type="match status" value="1"/>
</dbReference>
<dbReference type="InterPro" id="IPR006311">
    <property type="entry name" value="TAT_signal"/>
</dbReference>
<dbReference type="InterPro" id="IPR052897">
    <property type="entry name" value="Sec-Metab_Biosynth_Hydrolase"/>
</dbReference>
<feature type="domain" description="AB hydrolase-1" evidence="2">
    <location>
        <begin position="59"/>
        <end position="285"/>
    </location>
</feature>
<sequence length="293" mass="31895">MSINHKSYAKGRTGNGASLNAVPKPSRRSVLTGASTIAAVALTSGLATPAVAQTSRKTFVLVHGAWHGGWCWKHVRDILEAKGHRVYTPTMTGLAEYSHMLSADVDMNTHIQDITNLFWWEDLNDVALVAHSYAGWVCSGALEKVEKQVSSLVMVDAFLPVDGTSAYDTNTPEQRAKLDELRAAGTIARPPIPAEAFGVKTQANIDWVNAKMTPQPMNAVFTKAHLTGARERIAKKLFVRALGFPQPAFARNYEETKADPTWETYGVPEDQSGHDIMVDAPELLSDLIEQAAA</sequence>